<dbReference type="InterPro" id="IPR031657">
    <property type="entry name" value="REPA_OB_2"/>
</dbReference>
<feature type="compositionally biased region" description="Low complexity" evidence="14">
    <location>
        <begin position="151"/>
        <end position="165"/>
    </location>
</feature>
<comment type="function">
    <text evidence="13">Component of the replication protein A complex (RPA) required for DNA recombination, repair and replication. The activity of RPA is mediated by single-stranded DNA binding and protein interactions. Probably involved in repair of double-strand DNA breaks (DSBs) induced by genotoxic stresses.</text>
</comment>
<accession>A0A1S4C5L7</accession>
<dbReference type="InterPro" id="IPR001878">
    <property type="entry name" value="Znf_CCHC"/>
</dbReference>
<dbReference type="CDD" id="cd04476">
    <property type="entry name" value="RPA1_DBD_C"/>
    <property type="match status" value="1"/>
</dbReference>
<evidence type="ECO:0000313" key="16">
    <source>
        <dbReference type="RefSeq" id="XP_016496475.1"/>
    </source>
</evidence>
<dbReference type="STRING" id="4097.A0A1S4C5L7"/>
<evidence type="ECO:0000256" key="11">
    <source>
        <dbReference type="ARBA" id="ARBA00023242"/>
    </source>
</evidence>
<dbReference type="Pfam" id="PF01336">
    <property type="entry name" value="tRNA_anti-codon"/>
    <property type="match status" value="1"/>
</dbReference>
<proteinExistence type="inferred from homology"/>
<dbReference type="GO" id="GO:0005662">
    <property type="term" value="C:DNA replication factor A complex"/>
    <property type="evidence" value="ECO:0000318"/>
    <property type="project" value="GO_Central"/>
</dbReference>
<comment type="subcellular location">
    <subcellularLocation>
        <location evidence="1 13">Nucleus</location>
    </subcellularLocation>
</comment>
<dbReference type="GO" id="GO:0007140">
    <property type="term" value="P:male meiotic nuclear division"/>
    <property type="evidence" value="ECO:0007669"/>
    <property type="project" value="UniProtKB-ARBA"/>
</dbReference>
<dbReference type="GO" id="GO:0007004">
    <property type="term" value="P:telomere maintenance via telomerase"/>
    <property type="evidence" value="ECO:0000318"/>
    <property type="project" value="GO_Central"/>
</dbReference>
<dbReference type="Pfam" id="PF04057">
    <property type="entry name" value="Rep-A_N"/>
    <property type="match status" value="1"/>
</dbReference>
<dbReference type="Gene3D" id="2.40.50.140">
    <property type="entry name" value="Nucleic acid-binding proteins"/>
    <property type="match status" value="4"/>
</dbReference>
<feature type="region of interest" description="Disordered" evidence="14">
    <location>
        <begin position="732"/>
        <end position="769"/>
    </location>
</feature>
<dbReference type="PaxDb" id="4097-A0A1S4C5L7"/>
<dbReference type="InterPro" id="IPR012340">
    <property type="entry name" value="NA-bd_OB-fold"/>
</dbReference>
<dbReference type="Pfam" id="PF16900">
    <property type="entry name" value="REPA_OB_2"/>
    <property type="match status" value="1"/>
</dbReference>
<dbReference type="CDD" id="cd04475">
    <property type="entry name" value="RPA1_DBD_B"/>
    <property type="match status" value="1"/>
</dbReference>
<dbReference type="OrthoDB" id="1223742at2759"/>
<dbReference type="GO" id="GO:0051321">
    <property type="term" value="P:meiotic cell cycle"/>
    <property type="evidence" value="ECO:0000318"/>
    <property type="project" value="GO_Central"/>
</dbReference>
<dbReference type="CDD" id="cd04477">
    <property type="entry name" value="RPA1N"/>
    <property type="match status" value="1"/>
</dbReference>
<feature type="region of interest" description="Disordered" evidence="14">
    <location>
        <begin position="888"/>
        <end position="908"/>
    </location>
</feature>
<dbReference type="Pfam" id="PF08646">
    <property type="entry name" value="Rep_fac-A_C"/>
    <property type="match status" value="1"/>
</dbReference>
<dbReference type="PANTHER" id="PTHR23273">
    <property type="entry name" value="REPLICATION FACTOR A 1, RFA1"/>
    <property type="match status" value="1"/>
</dbReference>
<evidence type="ECO:0000256" key="4">
    <source>
        <dbReference type="ARBA" id="ARBA00022723"/>
    </source>
</evidence>
<reference evidence="16" key="1">
    <citation type="submission" date="2025-08" db="UniProtKB">
        <authorList>
            <consortium name="RefSeq"/>
        </authorList>
    </citation>
    <scope>IDENTIFICATION</scope>
</reference>
<evidence type="ECO:0000256" key="2">
    <source>
        <dbReference type="ARBA" id="ARBA00005690"/>
    </source>
</evidence>
<feature type="region of interest" description="Disordered" evidence="14">
    <location>
        <begin position="124"/>
        <end position="251"/>
    </location>
</feature>
<dbReference type="FunFam" id="2.40.50.140:FF:000090">
    <property type="entry name" value="Replication protein A subunit"/>
    <property type="match status" value="1"/>
</dbReference>
<keyword evidence="10" id="KW-0234">DNA repair</keyword>
<evidence type="ECO:0000256" key="3">
    <source>
        <dbReference type="ARBA" id="ARBA00022705"/>
    </source>
</evidence>
<dbReference type="NCBIfam" id="TIGR00617">
    <property type="entry name" value="rpa1"/>
    <property type="match status" value="1"/>
</dbReference>
<feature type="compositionally biased region" description="Low complexity" evidence="14">
    <location>
        <begin position="752"/>
        <end position="767"/>
    </location>
</feature>
<dbReference type="OMA" id="NCVAPRV"/>
<feature type="compositionally biased region" description="Low complexity" evidence="14">
    <location>
        <begin position="227"/>
        <end position="237"/>
    </location>
</feature>
<dbReference type="InterPro" id="IPR047192">
    <property type="entry name" value="Euk_RPA1_DBD_C"/>
</dbReference>
<evidence type="ECO:0000256" key="1">
    <source>
        <dbReference type="ARBA" id="ARBA00004123"/>
    </source>
</evidence>
<evidence type="ECO:0000256" key="5">
    <source>
        <dbReference type="ARBA" id="ARBA00022763"/>
    </source>
</evidence>
<name>A0A1S4C5L7_TOBAC</name>
<dbReference type="InterPro" id="IPR004591">
    <property type="entry name" value="Rfa1"/>
</dbReference>
<dbReference type="GO" id="GO:0003684">
    <property type="term" value="F:damaged DNA binding"/>
    <property type="evidence" value="ECO:0000318"/>
    <property type="project" value="GO_Central"/>
</dbReference>
<dbReference type="SUPFAM" id="SSF57756">
    <property type="entry name" value="Retrovirus zinc finger-like domains"/>
    <property type="match status" value="1"/>
</dbReference>
<evidence type="ECO:0000259" key="15">
    <source>
        <dbReference type="PROSITE" id="PS50158"/>
    </source>
</evidence>
<keyword evidence="5" id="KW-0227">DNA damage</keyword>
<dbReference type="GO" id="GO:0000724">
    <property type="term" value="P:double-strand break repair via homologous recombination"/>
    <property type="evidence" value="ECO:0000318"/>
    <property type="project" value="GO_Central"/>
</dbReference>
<dbReference type="AlphaFoldDB" id="A0A1S4C5L7"/>
<keyword evidence="6 12" id="KW-0863">Zinc-finger</keyword>
<sequence length="908" mass="99588">MPPINLTEGAIAILTNREAHAEDFKPVLQITDIRLVNTQNQNNNNERYRILLSDGEFLQQGMLATQKNDLIRSQQIQKGSIIQMNQFVCNNIQNRMIIIVIELDILLETCDTIGEPKHYLPNGISPSVPGPAAPLQPSTNQLGGLSGSPQSFTAVSATSSSAPRSNMPGGMRSPESTRSIGYNTSSAGNIDSERYSSTSAPLYPKAESGPAISRAPMNNYVRPPQPSYQQHPQSSYQQPPPLYSNRGPIAKNEAPPRIVPIAALNPYQGRWTIKARVTAKAELRHYNNQRGDGKVFSFDLLDSDGGEIRVTCFNSVADQFYHQIEPGRVYLISKGSLRPAQKSYNHLPNDHEIMLESTSVVQPCFEDDRTIPQQQFHFRPISDIEALENNSVVDVIGVVSSISPSSSIMRKNGTETQKRVLQLKDMSGKSVELTLWGNFCNAEGQTLQSMCDSGASPVLAVKAGRVNDFNGKSVGTISTSKLFTEPDFPEALKLKAWFEREGKNMPSVSLSREVSSIGRTDVRKTISQIKDERLGTSEKPDWITISATVTFIKGENFCYPACPLMIGDRQCNKKVTNNGDGKWRCDRCDQTVDECEYRYILQFQIQDHTGLTWVTAFQECGDQIMGVSAKELYFLKYEGQDDDRFTDIMRNVLFNKFIFKLKVKEEMFSDEQRVKSTVVKAEKLNFQSEIRFLLDLIDKNNGQESSTLPPKTDNATPTSVYNNAGFGSRTIEPMNPVANYGGSNSSISRESGLQGNQQGQYGNQFTGSQFAPPGSTGMYMSCNSCGGTGHSASNCPSIMSGQGQAYGGGFGNRVTSGMSSDGASGECYKCHQFGHWARDCPGVSNAPPANNMTPASGMSSGGASSECYKCHQFGHWARDCPGVSSAPAANNMTPGRYGNPPRQRVGGF</sequence>
<dbReference type="PANTHER" id="PTHR23273:SF4">
    <property type="entry name" value="REPLICATION PROTEIN A OB DOMAIN-CONTAINING PROTEIN"/>
    <property type="match status" value="1"/>
</dbReference>
<feature type="domain" description="CCHC-type" evidence="15">
    <location>
        <begin position="782"/>
        <end position="797"/>
    </location>
</feature>
<comment type="subunit">
    <text evidence="13">Heterotrimer of RPA1, RPA2 and RPA3 (canonical replication protein A complex).</text>
</comment>
<dbReference type="SMART" id="SM00343">
    <property type="entry name" value="ZnF_C2HC"/>
    <property type="match status" value="3"/>
</dbReference>
<dbReference type="InterPro" id="IPR036875">
    <property type="entry name" value="Znf_CCHC_sf"/>
</dbReference>
<dbReference type="Pfam" id="PF00098">
    <property type="entry name" value="zf-CCHC"/>
    <property type="match status" value="3"/>
</dbReference>
<dbReference type="SUPFAM" id="SSF50249">
    <property type="entry name" value="Nucleic acid-binding proteins"/>
    <property type="match status" value="4"/>
</dbReference>
<keyword evidence="11 13" id="KW-0539">Nucleus</keyword>
<dbReference type="CDD" id="cd04474">
    <property type="entry name" value="RPA1_DBD_A"/>
    <property type="match status" value="1"/>
</dbReference>
<evidence type="ECO:0000256" key="10">
    <source>
        <dbReference type="ARBA" id="ARBA00023204"/>
    </source>
</evidence>
<evidence type="ECO:0000256" key="6">
    <source>
        <dbReference type="ARBA" id="ARBA00022771"/>
    </source>
</evidence>
<feature type="domain" description="CCHC-type" evidence="15">
    <location>
        <begin position="827"/>
        <end position="841"/>
    </location>
</feature>
<gene>
    <name evidence="16" type="primary">LOC107815417</name>
</gene>
<evidence type="ECO:0000256" key="8">
    <source>
        <dbReference type="ARBA" id="ARBA00023125"/>
    </source>
</evidence>
<dbReference type="Gene3D" id="4.10.60.10">
    <property type="entry name" value="Zinc finger, CCHC-type"/>
    <property type="match status" value="2"/>
</dbReference>
<evidence type="ECO:0000256" key="13">
    <source>
        <dbReference type="RuleBase" id="RU364130"/>
    </source>
</evidence>
<evidence type="ECO:0000256" key="7">
    <source>
        <dbReference type="ARBA" id="ARBA00022833"/>
    </source>
</evidence>
<feature type="compositionally biased region" description="Polar residues" evidence="14">
    <location>
        <begin position="136"/>
        <end position="150"/>
    </location>
</feature>
<dbReference type="GO" id="GO:0043047">
    <property type="term" value="F:single-stranded telomeric DNA binding"/>
    <property type="evidence" value="ECO:0000318"/>
    <property type="project" value="GO_Central"/>
</dbReference>
<dbReference type="GO" id="GO:0006260">
    <property type="term" value="P:DNA replication"/>
    <property type="evidence" value="ECO:0000318"/>
    <property type="project" value="GO_Central"/>
</dbReference>
<dbReference type="FunFam" id="2.40.50.140:FF:000041">
    <property type="entry name" value="Replication protein A subunit"/>
    <property type="match status" value="1"/>
</dbReference>
<dbReference type="FunFam" id="2.40.50.140:FF:000117">
    <property type="entry name" value="Replication protein A subunit"/>
    <property type="match status" value="1"/>
</dbReference>
<keyword evidence="8 13" id="KW-0238">DNA-binding</keyword>
<evidence type="ECO:0000256" key="14">
    <source>
        <dbReference type="SAM" id="MobiDB-lite"/>
    </source>
</evidence>
<feature type="compositionally biased region" description="Polar residues" evidence="14">
    <location>
        <begin position="174"/>
        <end position="200"/>
    </location>
</feature>
<comment type="similarity">
    <text evidence="2 13">Belongs to the replication factor A protein 1 family.</text>
</comment>
<feature type="domain" description="CCHC-type" evidence="15">
    <location>
        <begin position="867"/>
        <end position="881"/>
    </location>
</feature>
<keyword evidence="3 13" id="KW-0235">DNA replication</keyword>
<dbReference type="InterPro" id="IPR013955">
    <property type="entry name" value="Rep_factor-A_C"/>
</dbReference>
<dbReference type="InterPro" id="IPR007199">
    <property type="entry name" value="Rep_factor-A_N"/>
</dbReference>
<evidence type="ECO:0000256" key="9">
    <source>
        <dbReference type="ARBA" id="ARBA00023172"/>
    </source>
</evidence>
<dbReference type="GO" id="GO:0006289">
    <property type="term" value="P:nucleotide-excision repair"/>
    <property type="evidence" value="ECO:0000318"/>
    <property type="project" value="GO_Central"/>
</dbReference>
<evidence type="ECO:0000256" key="12">
    <source>
        <dbReference type="PROSITE-ProRule" id="PRU00047"/>
    </source>
</evidence>
<protein>
    <recommendedName>
        <fullName evidence="13">Replication protein A subunit</fullName>
    </recommendedName>
</protein>
<dbReference type="FunFam" id="2.40.50.140:FF:000064">
    <property type="entry name" value="Replication protein A subunit"/>
    <property type="match status" value="1"/>
</dbReference>
<dbReference type="GO" id="GO:0008270">
    <property type="term" value="F:zinc ion binding"/>
    <property type="evidence" value="ECO:0007669"/>
    <property type="project" value="UniProtKB-KW"/>
</dbReference>
<keyword evidence="4 13" id="KW-0479">Metal-binding</keyword>
<dbReference type="KEGG" id="nta:107815417"/>
<keyword evidence="7 13" id="KW-0862">Zinc</keyword>
<dbReference type="PROSITE" id="PS50158">
    <property type="entry name" value="ZF_CCHC"/>
    <property type="match status" value="3"/>
</dbReference>
<keyword evidence="9" id="KW-0233">DNA recombination</keyword>
<organism evidence="16">
    <name type="scientific">Nicotiana tabacum</name>
    <name type="common">Common tobacco</name>
    <dbReference type="NCBI Taxonomy" id="4097"/>
    <lineage>
        <taxon>Eukaryota</taxon>
        <taxon>Viridiplantae</taxon>
        <taxon>Streptophyta</taxon>
        <taxon>Embryophyta</taxon>
        <taxon>Tracheophyta</taxon>
        <taxon>Spermatophyta</taxon>
        <taxon>Magnoliopsida</taxon>
        <taxon>eudicotyledons</taxon>
        <taxon>Gunneridae</taxon>
        <taxon>Pentapetalae</taxon>
        <taxon>asterids</taxon>
        <taxon>lamiids</taxon>
        <taxon>Solanales</taxon>
        <taxon>Solanaceae</taxon>
        <taxon>Nicotianoideae</taxon>
        <taxon>Nicotianeae</taxon>
        <taxon>Nicotiana</taxon>
    </lineage>
</organism>
<dbReference type="RefSeq" id="XP_016496475.1">
    <property type="nucleotide sequence ID" value="XM_016640989.1"/>
</dbReference>
<dbReference type="SMR" id="A0A1S4C5L7"/>
<feature type="compositionally biased region" description="Polar residues" evidence="14">
    <location>
        <begin position="741"/>
        <end position="751"/>
    </location>
</feature>
<dbReference type="InterPro" id="IPR004365">
    <property type="entry name" value="NA-bd_OB_tRNA"/>
</dbReference>